<evidence type="ECO:0000313" key="3">
    <source>
        <dbReference type="EMBL" id="EJD64877.1"/>
    </source>
</evidence>
<dbReference type="Gene3D" id="3.40.50.300">
    <property type="entry name" value="P-loop containing nucleotide triphosphate hydrolases"/>
    <property type="match status" value="1"/>
</dbReference>
<evidence type="ECO:0000313" key="4">
    <source>
        <dbReference type="Proteomes" id="UP000006415"/>
    </source>
</evidence>
<sequence>MVDLLRKPTGNSGKDRDITVYLKKVKIKNFQSFGSEQTINFNECTTFIGSNGSGKTAALVALSKIFSTDMRVRALVREDFHIDEDRDPSSVENIEMFIEAVFGFEQSSFKEDIPEYFDSFVIDKEEKEPILRVRLEATWSFGTSIEGDIDSKTYFVKNPENVKKEDERKEPAERTRLNRIRLIYIPAVRNPGDLLRSGSRNILQESIQQIGWSLDTKNIIEKKIKELNDTFMNEEDAKKLGNFITESWGGYENDPRYKEASLSFSTTDFASTVKSPQVTFSPGINNKDYTIDYFSDGQRSLLYFSLIGSAIDFEYQNKQKMFIRNKPTSCLTLIAVEEPENHVAPHLLGQLVNRLKQIAGQKACQVIITSHSSSIVKRVDPESICYFRLDKGSCTNCVPITLDHNSDAEDQKYVKEAIMAYPELYFADLVVLGEGDSEEIILPKVLESLGGNVDSQRISVVPLGGRHVNYFWKLLRRLNIPYVTLLDFDQERYGGGWGRIVYIVEQLQLLDNDFADADPVTGKIIELPELEARDSATAEDIEKWIGYLEKKYGVFFSAPLDIDFLMLEAYPEKYKSLARGLQGPRNTEGENAIRDAIRAVLHKKGGVGATYNSEQKKYMVWYRYLFLNRGKPATHIRVLSLLDEDTFQKNVPGVLKRLVSKVSEILKQNGEDTNA</sequence>
<dbReference type="eggNOG" id="COG3593">
    <property type="taxonomic scope" value="Bacteria"/>
</dbReference>
<proteinExistence type="predicted"/>
<protein>
    <submittedName>
        <fullName evidence="3">Uncharacterized protein</fullName>
    </submittedName>
</protein>
<dbReference type="AlphaFoldDB" id="J0LM22"/>
<dbReference type="RefSeq" id="WP_007147816.1">
    <property type="nucleotide sequence ID" value="NZ_AKCI01000001.1"/>
</dbReference>
<dbReference type="HOGENOM" id="CLU_025620_1_0_11"/>
<dbReference type="Proteomes" id="UP000006415">
    <property type="component" value="Unassembled WGS sequence"/>
</dbReference>
<name>J0LM22_9BIFI</name>
<dbReference type="STRING" id="857290.HMPREF9156_00752"/>
<keyword evidence="4" id="KW-1185">Reference proteome</keyword>
<dbReference type="SUPFAM" id="SSF52540">
    <property type="entry name" value="P-loop containing nucleoside triphosphate hydrolases"/>
    <property type="match status" value="1"/>
</dbReference>
<dbReference type="InterPro" id="IPR027417">
    <property type="entry name" value="P-loop_NTPase"/>
</dbReference>
<dbReference type="CDD" id="cd01026">
    <property type="entry name" value="TOPRIM_OLD"/>
    <property type="match status" value="1"/>
</dbReference>
<dbReference type="InterPro" id="IPR034139">
    <property type="entry name" value="TOPRIM_OLD"/>
</dbReference>
<accession>J0LM22</accession>
<reference evidence="3 4" key="1">
    <citation type="submission" date="2012-01" db="EMBL/GenBank/DDBJ databases">
        <title>The Genome Sequence of Scardovia wiggsiae F0424.</title>
        <authorList>
            <consortium name="The Broad Institute Genome Sequencing Platform"/>
            <person name="Earl A."/>
            <person name="Ward D."/>
            <person name="Feldgarden M."/>
            <person name="Gevers D."/>
            <person name="Izard J."/>
            <person name="Ganesan A."/>
            <person name="Baranova O.V."/>
            <person name="Blanton J.M."/>
            <person name="Tanner A.C."/>
            <person name="Mathney J."/>
            <person name="Dewhirst F.E."/>
            <person name="Young S.K."/>
            <person name="Zeng Q."/>
            <person name="Gargeya S."/>
            <person name="Fitzgerald M."/>
            <person name="Haas B."/>
            <person name="Abouelleil A."/>
            <person name="Alvarado L."/>
            <person name="Arachchi H.M."/>
            <person name="Berlin A."/>
            <person name="Chapman S.B."/>
            <person name="Gearin G."/>
            <person name="Goldberg J."/>
            <person name="Griggs A."/>
            <person name="Gujja S."/>
            <person name="Hansen M."/>
            <person name="Heiman D."/>
            <person name="Howarth C."/>
            <person name="Larimer J."/>
            <person name="Lui A."/>
            <person name="MacDonald P.J.P."/>
            <person name="McCowen C."/>
            <person name="Montmayeur A."/>
            <person name="Murphy C."/>
            <person name="Neiman D."/>
            <person name="Pearson M."/>
            <person name="Priest M."/>
            <person name="Roberts A."/>
            <person name="Saif S."/>
            <person name="Shea T."/>
            <person name="Sisk P."/>
            <person name="Stolte C."/>
            <person name="Sykes S."/>
            <person name="Wortman J."/>
            <person name="Nusbaum C."/>
            <person name="Birren B."/>
        </authorList>
    </citation>
    <scope>NUCLEOTIDE SEQUENCE [LARGE SCALE GENOMIC DNA]</scope>
    <source>
        <strain evidence="3 4">F0424</strain>
    </source>
</reference>
<evidence type="ECO:0000259" key="2">
    <source>
        <dbReference type="Pfam" id="PF20469"/>
    </source>
</evidence>
<dbReference type="Pfam" id="PF13175">
    <property type="entry name" value="AAA_15"/>
    <property type="match status" value="1"/>
</dbReference>
<organism evidence="3 4">
    <name type="scientific">Scardovia wiggsiae F0424</name>
    <dbReference type="NCBI Taxonomy" id="857290"/>
    <lineage>
        <taxon>Bacteria</taxon>
        <taxon>Bacillati</taxon>
        <taxon>Actinomycetota</taxon>
        <taxon>Actinomycetes</taxon>
        <taxon>Bifidobacteriales</taxon>
        <taxon>Bifidobacteriaceae</taxon>
        <taxon>Scardovia</taxon>
    </lineage>
</organism>
<feature type="domain" description="OLD protein-like TOPRIM" evidence="2">
    <location>
        <begin position="426"/>
        <end position="489"/>
    </location>
</feature>
<dbReference type="InterPro" id="IPR041685">
    <property type="entry name" value="AAA_GajA/Old/RecF-like"/>
</dbReference>
<dbReference type="Pfam" id="PF20469">
    <property type="entry name" value="OLD-like_TOPRIM"/>
    <property type="match status" value="1"/>
</dbReference>
<dbReference type="EMBL" id="AGZS01000003">
    <property type="protein sequence ID" value="EJD64877.1"/>
    <property type="molecule type" value="Genomic_DNA"/>
</dbReference>
<dbReference type="PANTHER" id="PTHR43581">
    <property type="entry name" value="ATP/GTP PHOSPHATASE"/>
    <property type="match status" value="1"/>
</dbReference>
<dbReference type="PANTHER" id="PTHR43581:SF4">
    <property type="entry name" value="ATP_GTP PHOSPHATASE"/>
    <property type="match status" value="1"/>
</dbReference>
<dbReference type="InterPro" id="IPR051396">
    <property type="entry name" value="Bact_Antivir_Def_Nuclease"/>
</dbReference>
<dbReference type="OrthoDB" id="3237462at2"/>
<feature type="domain" description="Endonuclease GajA/Old nuclease/RecF-like AAA" evidence="1">
    <location>
        <begin position="21"/>
        <end position="376"/>
    </location>
</feature>
<comment type="caution">
    <text evidence="3">The sequence shown here is derived from an EMBL/GenBank/DDBJ whole genome shotgun (WGS) entry which is preliminary data.</text>
</comment>
<gene>
    <name evidence="3" type="ORF">HMPREF9156_00752</name>
</gene>
<evidence type="ECO:0000259" key="1">
    <source>
        <dbReference type="Pfam" id="PF13175"/>
    </source>
</evidence>